<evidence type="ECO:0000256" key="13">
    <source>
        <dbReference type="ARBA" id="ARBA00023004"/>
    </source>
</evidence>
<feature type="domain" description="Histidine kinase/HSP90-like ATPase" evidence="19">
    <location>
        <begin position="585"/>
        <end position="674"/>
    </location>
</feature>
<protein>
    <recommendedName>
        <fullName evidence="5">Oxygen sensor histidine kinase NreB</fullName>
        <ecNumber evidence="4">2.7.13.3</ecNumber>
    </recommendedName>
    <alternativeName>
        <fullName evidence="17">Nitrogen regulation protein B</fullName>
    </alternativeName>
</protein>
<sequence length="686" mass="76169">MMSRRFLLFSVTIVWWLVLGLALAVFAVSKWEGYASLQIACEQPLHCENPMRLTEHAANDLAAYGITASLYSALLIIFMSISNLSYFSVAVLLYHYGRRDPFCLAASIFLIITGTIFCTDPLALQQSPVLLFTFHAMDAAGSFYLPFLFLFPDGRFTPKWTLIPSAIWVGAQSYRFIVPEHWAQLNWDPVFMTVLLLSTHGPFLLSLRDRMRHTITVKERRNLKWFAISLLCYVFGGLLLVLPYLLQDGLVQLVVQVIFFAALMFWPVAIGIGVLEHRLQKSTVALHRTIVFTTLSFLITLLYAFSVGGFSILLRGDNVLVSLLASGVIAVLFHPIHLGLQRGINRLVYGDPENPYLPLTRMIAQVETIGRAQSVWTDIVIGIAQALSLTYACLYTGTGAEKKVAEFGDPHEMSTKVPLEWEGKNVGALVIHAAESLNKMSIERLELLHHLIRQISFALYAERLNEQLRESKERLVHTREEERRRLRRDLHDGLGAHLASILLKTEVIADRMENNTSLQRLVTDVQEGIESAIADIRSLVYALRPPVLDEFGLLFALQELALRFSEGGKEVRIIAAQPLPPLSAATEVAMYRIVQEAITNSFRHGGASRCQVELMSSDGLRLTIADNGKGFESPVSPGVGIRSMKERAEELGGCCQINSTGQGTTVQVMIPAAKEAAGNGADSSGN</sequence>
<dbReference type="GO" id="GO:0051539">
    <property type="term" value="F:4 iron, 4 sulfur cluster binding"/>
    <property type="evidence" value="ECO:0007669"/>
    <property type="project" value="UniProtKB-KW"/>
</dbReference>
<feature type="transmembrane region" description="Helical" evidence="18">
    <location>
        <begin position="289"/>
        <end position="313"/>
    </location>
</feature>
<dbReference type="GO" id="GO:0000155">
    <property type="term" value="F:phosphorelay sensor kinase activity"/>
    <property type="evidence" value="ECO:0007669"/>
    <property type="project" value="InterPro"/>
</dbReference>
<dbReference type="GO" id="GO:0005737">
    <property type="term" value="C:cytoplasm"/>
    <property type="evidence" value="ECO:0007669"/>
    <property type="project" value="UniProtKB-SubCell"/>
</dbReference>
<feature type="transmembrane region" description="Helical" evidence="18">
    <location>
        <begin position="225"/>
        <end position="247"/>
    </location>
</feature>
<dbReference type="GO" id="GO:0016020">
    <property type="term" value="C:membrane"/>
    <property type="evidence" value="ECO:0007669"/>
    <property type="project" value="InterPro"/>
</dbReference>
<evidence type="ECO:0000256" key="18">
    <source>
        <dbReference type="SAM" id="Phobius"/>
    </source>
</evidence>
<dbReference type="PRINTS" id="PR00344">
    <property type="entry name" value="BCTRLSENSOR"/>
</dbReference>
<dbReference type="EC" id="2.7.13.3" evidence="4"/>
<dbReference type="SUPFAM" id="SSF55874">
    <property type="entry name" value="ATPase domain of HSP90 chaperone/DNA topoisomerase II/histidine kinase"/>
    <property type="match status" value="1"/>
</dbReference>
<dbReference type="GO" id="GO:0046983">
    <property type="term" value="F:protein dimerization activity"/>
    <property type="evidence" value="ECO:0007669"/>
    <property type="project" value="InterPro"/>
</dbReference>
<keyword evidence="6" id="KW-0004">4Fe-4S</keyword>
<dbReference type="STRING" id="1126833.VN24_21420"/>
<comment type="cofactor">
    <cofactor evidence="2">
        <name>[4Fe-4S] cluster</name>
        <dbReference type="ChEBI" id="CHEBI:49883"/>
    </cofactor>
</comment>
<evidence type="ECO:0000256" key="14">
    <source>
        <dbReference type="ARBA" id="ARBA00023012"/>
    </source>
</evidence>
<feature type="transmembrane region" description="Helical" evidence="18">
    <location>
        <begin position="129"/>
        <end position="151"/>
    </location>
</feature>
<keyword evidence="18" id="KW-1133">Transmembrane helix</keyword>
<evidence type="ECO:0000256" key="5">
    <source>
        <dbReference type="ARBA" id="ARBA00017322"/>
    </source>
</evidence>
<keyword evidence="15" id="KW-0411">Iron-sulfur</keyword>
<keyword evidence="12" id="KW-0067">ATP-binding</keyword>
<dbReference type="EMBL" id="CP011058">
    <property type="protein sequence ID" value="AJY76662.1"/>
    <property type="molecule type" value="Genomic_DNA"/>
</dbReference>
<evidence type="ECO:0000256" key="12">
    <source>
        <dbReference type="ARBA" id="ARBA00022840"/>
    </source>
</evidence>
<dbReference type="PANTHER" id="PTHR24421">
    <property type="entry name" value="NITRATE/NITRITE SENSOR PROTEIN NARX-RELATED"/>
    <property type="match status" value="1"/>
</dbReference>
<proteinExistence type="predicted"/>
<dbReference type="CDD" id="cd16917">
    <property type="entry name" value="HATPase_UhpB-NarQ-NarX-like"/>
    <property type="match status" value="1"/>
</dbReference>
<name>A0A0D5NNU3_9BACL</name>
<dbReference type="PANTHER" id="PTHR24421:SF10">
    <property type="entry name" value="NITRATE_NITRITE SENSOR PROTEIN NARQ"/>
    <property type="match status" value="1"/>
</dbReference>
<keyword evidence="7" id="KW-0963">Cytoplasm</keyword>
<feature type="transmembrane region" description="Helical" evidence="18">
    <location>
        <begin position="319"/>
        <end position="340"/>
    </location>
</feature>
<evidence type="ECO:0000256" key="1">
    <source>
        <dbReference type="ARBA" id="ARBA00000085"/>
    </source>
</evidence>
<keyword evidence="18" id="KW-0812">Transmembrane</keyword>
<keyword evidence="15" id="KW-0479">Metal-binding</keyword>
<keyword evidence="10" id="KW-0547">Nucleotide-binding</keyword>
<evidence type="ECO:0000256" key="2">
    <source>
        <dbReference type="ARBA" id="ARBA00001966"/>
    </source>
</evidence>
<dbReference type="Proteomes" id="UP000032633">
    <property type="component" value="Chromosome"/>
</dbReference>
<dbReference type="Gene3D" id="1.20.5.1930">
    <property type="match status" value="1"/>
</dbReference>
<dbReference type="InterPro" id="IPR003594">
    <property type="entry name" value="HATPase_dom"/>
</dbReference>
<evidence type="ECO:0000256" key="17">
    <source>
        <dbReference type="ARBA" id="ARBA00030800"/>
    </source>
</evidence>
<organism evidence="20 21">
    <name type="scientific">Paenibacillus beijingensis</name>
    <dbReference type="NCBI Taxonomy" id="1126833"/>
    <lineage>
        <taxon>Bacteria</taxon>
        <taxon>Bacillati</taxon>
        <taxon>Bacillota</taxon>
        <taxon>Bacilli</taxon>
        <taxon>Bacillales</taxon>
        <taxon>Paenibacillaceae</taxon>
        <taxon>Paenibacillus</taxon>
    </lineage>
</organism>
<evidence type="ECO:0000256" key="3">
    <source>
        <dbReference type="ARBA" id="ARBA00004496"/>
    </source>
</evidence>
<evidence type="ECO:0000256" key="4">
    <source>
        <dbReference type="ARBA" id="ARBA00012438"/>
    </source>
</evidence>
<evidence type="ECO:0000256" key="16">
    <source>
        <dbReference type="ARBA" id="ARBA00024827"/>
    </source>
</evidence>
<reference evidence="20 21" key="1">
    <citation type="journal article" date="2015" name="J. Biotechnol.">
        <title>Complete genome sequence of Paenibacillus beijingensis 7188(T) (=DSM 24997(T)), a novel rhizobacterium from jujube garden soil.</title>
        <authorList>
            <person name="Kwak Y."/>
            <person name="Shin J.H."/>
        </authorList>
    </citation>
    <scope>NUCLEOTIDE SEQUENCE [LARGE SCALE GENOMIC DNA]</scope>
    <source>
        <strain evidence="20 21">DSM 24997</strain>
    </source>
</reference>
<comment type="subcellular location">
    <subcellularLocation>
        <location evidence="3">Cytoplasm</location>
    </subcellularLocation>
</comment>
<evidence type="ECO:0000256" key="15">
    <source>
        <dbReference type="ARBA" id="ARBA00023014"/>
    </source>
</evidence>
<evidence type="ECO:0000256" key="9">
    <source>
        <dbReference type="ARBA" id="ARBA00022679"/>
    </source>
</evidence>
<evidence type="ECO:0000313" key="21">
    <source>
        <dbReference type="Proteomes" id="UP000032633"/>
    </source>
</evidence>
<keyword evidence="21" id="KW-1185">Reference proteome</keyword>
<dbReference type="KEGG" id="pbj:VN24_21420"/>
<dbReference type="GO" id="GO:0005524">
    <property type="term" value="F:ATP binding"/>
    <property type="evidence" value="ECO:0007669"/>
    <property type="project" value="UniProtKB-KW"/>
</dbReference>
<keyword evidence="8" id="KW-0597">Phosphoprotein</keyword>
<dbReference type="HOGENOM" id="CLU_021898_1_0_9"/>
<feature type="transmembrane region" description="Helical" evidence="18">
    <location>
        <begin position="189"/>
        <end position="205"/>
    </location>
</feature>
<evidence type="ECO:0000256" key="11">
    <source>
        <dbReference type="ARBA" id="ARBA00022777"/>
    </source>
</evidence>
<dbReference type="Gene3D" id="3.30.565.10">
    <property type="entry name" value="Histidine kinase-like ATPase, C-terminal domain"/>
    <property type="match status" value="1"/>
</dbReference>
<dbReference type="Pfam" id="PF02518">
    <property type="entry name" value="HATPase_c"/>
    <property type="match status" value="1"/>
</dbReference>
<keyword evidence="13" id="KW-0408">Iron</keyword>
<dbReference type="InterPro" id="IPR011712">
    <property type="entry name" value="Sig_transdc_His_kin_sub3_dim/P"/>
</dbReference>
<evidence type="ECO:0000256" key="10">
    <source>
        <dbReference type="ARBA" id="ARBA00022741"/>
    </source>
</evidence>
<feature type="transmembrane region" description="Helical" evidence="18">
    <location>
        <begin position="101"/>
        <end position="123"/>
    </location>
</feature>
<evidence type="ECO:0000313" key="20">
    <source>
        <dbReference type="EMBL" id="AJY76662.1"/>
    </source>
</evidence>
<evidence type="ECO:0000256" key="8">
    <source>
        <dbReference type="ARBA" id="ARBA00022553"/>
    </source>
</evidence>
<gene>
    <name evidence="20" type="ORF">VN24_21420</name>
</gene>
<accession>A0A0D5NNU3</accession>
<evidence type="ECO:0000256" key="6">
    <source>
        <dbReference type="ARBA" id="ARBA00022485"/>
    </source>
</evidence>
<keyword evidence="14" id="KW-0902">Two-component regulatory system</keyword>
<reference evidence="21" key="2">
    <citation type="submission" date="2015-03" db="EMBL/GenBank/DDBJ databases">
        <title>Genome sequence of Paenibacillus beijingensis strain DSM 24997T.</title>
        <authorList>
            <person name="Kwak Y."/>
            <person name="Shin J.-H."/>
        </authorList>
    </citation>
    <scope>NUCLEOTIDE SEQUENCE [LARGE SCALE GENOMIC DNA]</scope>
    <source>
        <strain evidence="21">DSM 24997</strain>
    </source>
</reference>
<dbReference type="InterPro" id="IPR004358">
    <property type="entry name" value="Sig_transdc_His_kin-like_C"/>
</dbReference>
<keyword evidence="9" id="KW-0808">Transferase</keyword>
<feature type="transmembrane region" description="Helical" evidence="18">
    <location>
        <begin position="70"/>
        <end position="94"/>
    </location>
</feature>
<evidence type="ECO:0000259" key="19">
    <source>
        <dbReference type="SMART" id="SM00387"/>
    </source>
</evidence>
<dbReference type="InterPro" id="IPR036890">
    <property type="entry name" value="HATPase_C_sf"/>
</dbReference>
<keyword evidence="18" id="KW-0472">Membrane</keyword>
<dbReference type="AlphaFoldDB" id="A0A0D5NNU3"/>
<dbReference type="InterPro" id="IPR050482">
    <property type="entry name" value="Sensor_HK_TwoCompSys"/>
</dbReference>
<dbReference type="Pfam" id="PF07730">
    <property type="entry name" value="HisKA_3"/>
    <property type="match status" value="1"/>
</dbReference>
<evidence type="ECO:0000256" key="7">
    <source>
        <dbReference type="ARBA" id="ARBA00022490"/>
    </source>
</evidence>
<dbReference type="PATRIC" id="fig|1126833.4.peg.4704"/>
<feature type="transmembrane region" description="Helical" evidence="18">
    <location>
        <begin position="253"/>
        <end position="277"/>
    </location>
</feature>
<comment type="catalytic activity">
    <reaction evidence="1">
        <text>ATP + protein L-histidine = ADP + protein N-phospho-L-histidine.</text>
        <dbReference type="EC" id="2.7.13.3"/>
    </reaction>
</comment>
<comment type="function">
    <text evidence="16">Member of the two-component regulatory system NreB/NreC involved in the control of dissimilatory nitrate/nitrite reduction in response to oxygen. NreB functions as a direct oxygen sensor histidine kinase which is autophosphorylated, in the absence of oxygen, probably at the conserved histidine residue, and transfers its phosphate group probably to a conserved aspartate residue of NreC. NreB/NreC activates the expression of the nitrate (narGHJI) and nitrite (nir) reductase operons, as well as the putative nitrate transporter gene narT.</text>
</comment>
<keyword evidence="11" id="KW-0418">Kinase</keyword>
<dbReference type="SMART" id="SM00387">
    <property type="entry name" value="HATPase_c"/>
    <property type="match status" value="1"/>
</dbReference>